<feature type="region of interest" description="Disordered" evidence="1">
    <location>
        <begin position="157"/>
        <end position="195"/>
    </location>
</feature>
<feature type="region of interest" description="Disordered" evidence="1">
    <location>
        <begin position="212"/>
        <end position="252"/>
    </location>
</feature>
<organism evidence="2 3">
    <name type="scientific">Macrophomina phaseolina</name>
    <dbReference type="NCBI Taxonomy" id="35725"/>
    <lineage>
        <taxon>Eukaryota</taxon>
        <taxon>Fungi</taxon>
        <taxon>Dikarya</taxon>
        <taxon>Ascomycota</taxon>
        <taxon>Pezizomycotina</taxon>
        <taxon>Dothideomycetes</taxon>
        <taxon>Dothideomycetes incertae sedis</taxon>
        <taxon>Botryosphaeriales</taxon>
        <taxon>Botryosphaeriaceae</taxon>
        <taxon>Macrophomina</taxon>
    </lineage>
</organism>
<sequence length="292" mass="31704">MQEYCMSFPSWRIMHSTGQNAAAVRRRPGQEAACKELCISGIVPWIEMIKVRDGKTGLGRQRLGQRGALGSHIRVIQLQRLAVDSSSGSGSGSGSAERASQRARLALPHVTAQPAGGTTGRFWTGRSIFFHWPCQDRRASVESGCGGRRCLGLGAVTHSGSHTENPLPHTTARRRSSKTNTTHASHRLPTPLPSLRTAPAIHVPEAAFDLSRPRRVDTSQSLTDADPLRTRCDSSRPQRPLVSHAGGHTCPCEPSSCPAVASHADRALVVRLPESMRQEDLLRFLSKPAKPR</sequence>
<keyword evidence="3" id="KW-1185">Reference proteome</keyword>
<evidence type="ECO:0000313" key="3">
    <source>
        <dbReference type="Proteomes" id="UP000774617"/>
    </source>
</evidence>
<gene>
    <name evidence="2" type="ORF">B0J12DRAFT_446552</name>
</gene>
<name>A0ABQ8FT88_9PEZI</name>
<accession>A0ABQ8FT88</accession>
<protein>
    <submittedName>
        <fullName evidence="2">Uncharacterized protein</fullName>
    </submittedName>
</protein>
<dbReference type="Proteomes" id="UP000774617">
    <property type="component" value="Unassembled WGS sequence"/>
</dbReference>
<comment type="caution">
    <text evidence="2">The sequence shown here is derived from an EMBL/GenBank/DDBJ whole genome shotgun (WGS) entry which is preliminary data.</text>
</comment>
<dbReference type="EMBL" id="JAGTJR010000089">
    <property type="protein sequence ID" value="KAH7012360.1"/>
    <property type="molecule type" value="Genomic_DNA"/>
</dbReference>
<proteinExistence type="predicted"/>
<evidence type="ECO:0000313" key="2">
    <source>
        <dbReference type="EMBL" id="KAH7012360.1"/>
    </source>
</evidence>
<evidence type="ECO:0000256" key="1">
    <source>
        <dbReference type="SAM" id="MobiDB-lite"/>
    </source>
</evidence>
<feature type="compositionally biased region" description="Basic and acidic residues" evidence="1">
    <location>
        <begin position="226"/>
        <end position="236"/>
    </location>
</feature>
<reference evidence="2 3" key="1">
    <citation type="journal article" date="2021" name="Nat. Commun.">
        <title>Genetic determinants of endophytism in the Arabidopsis root mycobiome.</title>
        <authorList>
            <person name="Mesny F."/>
            <person name="Miyauchi S."/>
            <person name="Thiergart T."/>
            <person name="Pickel B."/>
            <person name="Atanasova L."/>
            <person name="Karlsson M."/>
            <person name="Huettel B."/>
            <person name="Barry K.W."/>
            <person name="Haridas S."/>
            <person name="Chen C."/>
            <person name="Bauer D."/>
            <person name="Andreopoulos W."/>
            <person name="Pangilinan J."/>
            <person name="LaButti K."/>
            <person name="Riley R."/>
            <person name="Lipzen A."/>
            <person name="Clum A."/>
            <person name="Drula E."/>
            <person name="Henrissat B."/>
            <person name="Kohler A."/>
            <person name="Grigoriev I.V."/>
            <person name="Martin F.M."/>
            <person name="Hacquard S."/>
        </authorList>
    </citation>
    <scope>NUCLEOTIDE SEQUENCE [LARGE SCALE GENOMIC DNA]</scope>
    <source>
        <strain evidence="2 3">MPI-SDFR-AT-0080</strain>
    </source>
</reference>